<dbReference type="EMBL" id="JACOGA010000016">
    <property type="protein sequence ID" value="MBC3875165.1"/>
    <property type="molecule type" value="Genomic_DNA"/>
</dbReference>
<dbReference type="InterPro" id="IPR036390">
    <property type="entry name" value="WH_DNA-bd_sf"/>
</dbReference>
<organism evidence="5 6">
    <name type="scientific">Undibacterium flavidum</name>
    <dbReference type="NCBI Taxonomy" id="2762297"/>
    <lineage>
        <taxon>Bacteria</taxon>
        <taxon>Pseudomonadati</taxon>
        <taxon>Pseudomonadota</taxon>
        <taxon>Betaproteobacteria</taxon>
        <taxon>Burkholderiales</taxon>
        <taxon>Oxalobacteraceae</taxon>
        <taxon>Undibacterium</taxon>
    </lineage>
</organism>
<dbReference type="Pfam" id="PF01037">
    <property type="entry name" value="AsnC_trans_reg"/>
    <property type="match status" value="1"/>
</dbReference>
<dbReference type="SUPFAM" id="SSF46785">
    <property type="entry name" value="Winged helix' DNA-binding domain"/>
    <property type="match status" value="1"/>
</dbReference>
<keyword evidence="3" id="KW-0804">Transcription</keyword>
<proteinExistence type="predicted"/>
<evidence type="ECO:0000256" key="1">
    <source>
        <dbReference type="ARBA" id="ARBA00023015"/>
    </source>
</evidence>
<feature type="domain" description="HTH asnC-type" evidence="4">
    <location>
        <begin position="4"/>
        <end position="65"/>
    </location>
</feature>
<dbReference type="PANTHER" id="PTHR30154">
    <property type="entry name" value="LEUCINE-RESPONSIVE REGULATORY PROTEIN"/>
    <property type="match status" value="1"/>
</dbReference>
<dbReference type="Gene3D" id="1.10.10.10">
    <property type="entry name" value="Winged helix-like DNA-binding domain superfamily/Winged helix DNA-binding domain"/>
    <property type="match status" value="1"/>
</dbReference>
<dbReference type="Gene3D" id="3.30.70.920">
    <property type="match status" value="1"/>
</dbReference>
<accession>A0ABR6YF24</accession>
<reference evidence="5 6" key="1">
    <citation type="submission" date="2020-08" db="EMBL/GenBank/DDBJ databases">
        <title>Novel species isolated from subtropical streams in China.</title>
        <authorList>
            <person name="Lu H."/>
        </authorList>
    </citation>
    <scope>NUCLEOTIDE SEQUENCE [LARGE SCALE GENOMIC DNA]</scope>
    <source>
        <strain evidence="5 6">LX15W</strain>
    </source>
</reference>
<dbReference type="InterPro" id="IPR011008">
    <property type="entry name" value="Dimeric_a/b-barrel"/>
</dbReference>
<dbReference type="RefSeq" id="WP_186943138.1">
    <property type="nucleotide sequence ID" value="NZ_JACOGA010000016.1"/>
</dbReference>
<gene>
    <name evidence="5" type="ORF">H8K55_16380</name>
</gene>
<keyword evidence="1" id="KW-0805">Transcription regulation</keyword>
<protein>
    <submittedName>
        <fullName evidence="5">Lrp/AsnC family transcriptional regulator</fullName>
    </submittedName>
</protein>
<keyword evidence="2" id="KW-0238">DNA-binding</keyword>
<evidence type="ECO:0000313" key="5">
    <source>
        <dbReference type="EMBL" id="MBC3875165.1"/>
    </source>
</evidence>
<dbReference type="InterPro" id="IPR011991">
    <property type="entry name" value="ArsR-like_HTH"/>
</dbReference>
<evidence type="ECO:0000313" key="6">
    <source>
        <dbReference type="Proteomes" id="UP000624279"/>
    </source>
</evidence>
<dbReference type="CDD" id="cd00090">
    <property type="entry name" value="HTH_ARSR"/>
    <property type="match status" value="1"/>
</dbReference>
<dbReference type="Pfam" id="PF13404">
    <property type="entry name" value="HTH_AsnC-type"/>
    <property type="match status" value="1"/>
</dbReference>
<dbReference type="SMART" id="SM00344">
    <property type="entry name" value="HTH_ASNC"/>
    <property type="match status" value="1"/>
</dbReference>
<dbReference type="InterPro" id="IPR036388">
    <property type="entry name" value="WH-like_DNA-bd_sf"/>
</dbReference>
<dbReference type="PRINTS" id="PR00033">
    <property type="entry name" value="HTHASNC"/>
</dbReference>
<comment type="caution">
    <text evidence="5">The sequence shown here is derived from an EMBL/GenBank/DDBJ whole genome shotgun (WGS) entry which is preliminary data.</text>
</comment>
<dbReference type="PROSITE" id="PS50956">
    <property type="entry name" value="HTH_ASNC_2"/>
    <property type="match status" value="1"/>
</dbReference>
<dbReference type="InterPro" id="IPR000485">
    <property type="entry name" value="AsnC-type_HTH_dom"/>
</dbReference>
<evidence type="ECO:0000256" key="3">
    <source>
        <dbReference type="ARBA" id="ARBA00023163"/>
    </source>
</evidence>
<dbReference type="SUPFAM" id="SSF54909">
    <property type="entry name" value="Dimeric alpha+beta barrel"/>
    <property type="match status" value="1"/>
</dbReference>
<name>A0ABR6YF24_9BURK</name>
<evidence type="ECO:0000259" key="4">
    <source>
        <dbReference type="PROSITE" id="PS50956"/>
    </source>
</evidence>
<dbReference type="PANTHER" id="PTHR30154:SF34">
    <property type="entry name" value="TRANSCRIPTIONAL REGULATOR AZLB"/>
    <property type="match status" value="1"/>
</dbReference>
<dbReference type="Proteomes" id="UP000624279">
    <property type="component" value="Unassembled WGS sequence"/>
</dbReference>
<keyword evidence="6" id="KW-1185">Reference proteome</keyword>
<dbReference type="InterPro" id="IPR019888">
    <property type="entry name" value="Tscrpt_reg_AsnC-like"/>
</dbReference>
<dbReference type="InterPro" id="IPR019887">
    <property type="entry name" value="Tscrpt_reg_AsnC/Lrp_C"/>
</dbReference>
<evidence type="ECO:0000256" key="2">
    <source>
        <dbReference type="ARBA" id="ARBA00023125"/>
    </source>
</evidence>
<sequence length="155" mass="17803">MNKLDNFDLVILRELQKDCRRTSEQLAEIVALSPTAIQRRIKRLRDEQVILAERATINPKALGRYLSLIVMVSFKLGRSDINAQFKRTMCETPQVLQCYAVTGDYDFALTISVKDMEEYEALTHHLFHSNEAIQKFQTMVVMEAVKEGLQIPIDA</sequence>